<name>A0A438LZ18_9ACTN</name>
<evidence type="ECO:0000313" key="2">
    <source>
        <dbReference type="Proteomes" id="UP000284824"/>
    </source>
</evidence>
<dbReference type="AlphaFoldDB" id="A0A438LZ18"/>
<gene>
    <name evidence="1" type="ORF">EDD27_1056</name>
</gene>
<reference evidence="1 2" key="1">
    <citation type="submission" date="2019-01" db="EMBL/GenBank/DDBJ databases">
        <title>Sequencing the genomes of 1000 actinobacteria strains.</title>
        <authorList>
            <person name="Klenk H.-P."/>
        </authorList>
    </citation>
    <scope>NUCLEOTIDE SEQUENCE [LARGE SCALE GENOMIC DNA]</scope>
    <source>
        <strain evidence="1 2">DSM 43925</strain>
    </source>
</reference>
<dbReference type="PANTHER" id="PTHR37560:SF2">
    <property type="entry name" value="DUF711 DOMAIN-CONTAINING PROTEIN"/>
    <property type="match status" value="1"/>
</dbReference>
<proteinExistence type="predicted"/>
<keyword evidence="2" id="KW-1185">Reference proteome</keyword>
<dbReference type="Proteomes" id="UP000284824">
    <property type="component" value="Unassembled WGS sequence"/>
</dbReference>
<accession>A0A438LZ18</accession>
<dbReference type="OrthoDB" id="9763001at2"/>
<dbReference type="PANTHER" id="PTHR37560">
    <property type="entry name" value="UPF0210 PROTEIN SPR0218"/>
    <property type="match status" value="1"/>
</dbReference>
<sequence length="386" mass="39488">MAQSVIRTITVGISEAHPVAGAVLEKAAAAAHWLESGFSDAGYEVQTIRLSTRPVFDDMTGDLLPYARSVQRVLNDTGIGHLSLGPAQAARPEFPLERLAGIEELLAECTALNCTVQLGTAQHGLRAAAALPAARIVTRLAAGTPQGIGNFRFAALANVGPGHPFFPAAYQEGPDGFAVGLQSAGVVTDALSDAPSGLDPEAITERVRAALAAAAEPVARLAERLAADIGLGFHGIDLSPAPHGDVSIGAAIEHAIGGPFGGPGTLAAASALTRALRSIELPRCGYCGLMLPVMEDTVLARAWESGGITVHQLLAYSAVCGTGLDTVPLPGDVSEAHVAGLLLDVAALAVRLDKPLSARLFPVPGAGPGDRTAFGSPYLVDLTLPR</sequence>
<dbReference type="Gene3D" id="3.20.70.20">
    <property type="match status" value="1"/>
</dbReference>
<organism evidence="1 2">
    <name type="scientific">Nonomuraea polychroma</name>
    <dbReference type="NCBI Taxonomy" id="46176"/>
    <lineage>
        <taxon>Bacteria</taxon>
        <taxon>Bacillati</taxon>
        <taxon>Actinomycetota</taxon>
        <taxon>Actinomycetes</taxon>
        <taxon>Streptosporangiales</taxon>
        <taxon>Streptosporangiaceae</taxon>
        <taxon>Nonomuraea</taxon>
    </lineage>
</organism>
<dbReference type="InterPro" id="IPR007841">
    <property type="entry name" value="UPF0210"/>
</dbReference>
<dbReference type="RefSeq" id="WP_127931327.1">
    <property type="nucleotide sequence ID" value="NZ_SAUN01000001.1"/>
</dbReference>
<evidence type="ECO:0000313" key="1">
    <source>
        <dbReference type="EMBL" id="RVX38732.1"/>
    </source>
</evidence>
<dbReference type="SUPFAM" id="SSF51998">
    <property type="entry name" value="PFL-like glycyl radical enzymes"/>
    <property type="match status" value="1"/>
</dbReference>
<evidence type="ECO:0008006" key="3">
    <source>
        <dbReference type="Google" id="ProtNLM"/>
    </source>
</evidence>
<comment type="caution">
    <text evidence="1">The sequence shown here is derived from an EMBL/GenBank/DDBJ whole genome shotgun (WGS) entry which is preliminary data.</text>
</comment>
<dbReference type="Pfam" id="PF05167">
    <property type="entry name" value="DUF711"/>
    <property type="match status" value="1"/>
</dbReference>
<protein>
    <recommendedName>
        <fullName evidence="3">DUF711 family protein</fullName>
    </recommendedName>
</protein>
<dbReference type="EMBL" id="SAUN01000001">
    <property type="protein sequence ID" value="RVX38732.1"/>
    <property type="molecule type" value="Genomic_DNA"/>
</dbReference>